<evidence type="ECO:0000259" key="4">
    <source>
        <dbReference type="PROSITE" id="PS50022"/>
    </source>
</evidence>
<dbReference type="InterPro" id="IPR011041">
    <property type="entry name" value="Quinoprot_gluc/sorb_DH_b-prop"/>
</dbReference>
<feature type="domain" description="Fibronectin type-III" evidence="5">
    <location>
        <begin position="253"/>
        <end position="338"/>
    </location>
</feature>
<dbReference type="Pfam" id="PF07995">
    <property type="entry name" value="GSDH"/>
    <property type="match status" value="1"/>
</dbReference>
<dbReference type="InterPro" id="IPR000421">
    <property type="entry name" value="FA58C"/>
</dbReference>
<dbReference type="PROSITE" id="PS50853">
    <property type="entry name" value="FN3"/>
    <property type="match status" value="2"/>
</dbReference>
<dbReference type="InterPro" id="IPR012938">
    <property type="entry name" value="Glc/Sorbosone_DH"/>
</dbReference>
<dbReference type="Gene3D" id="2.120.10.30">
    <property type="entry name" value="TolB, C-terminal domain"/>
    <property type="match status" value="1"/>
</dbReference>
<evidence type="ECO:0000313" key="7">
    <source>
        <dbReference type="Proteomes" id="UP000323454"/>
    </source>
</evidence>
<dbReference type="Gene3D" id="2.60.120.260">
    <property type="entry name" value="Galactose-binding domain-like"/>
    <property type="match status" value="1"/>
</dbReference>
<feature type="compositionally biased region" description="Polar residues" evidence="3">
    <location>
        <begin position="325"/>
        <end position="343"/>
    </location>
</feature>
<dbReference type="CDD" id="cd00063">
    <property type="entry name" value="FN3"/>
    <property type="match status" value="2"/>
</dbReference>
<dbReference type="SUPFAM" id="SSF50952">
    <property type="entry name" value="Soluble quinoprotein glucose dehydrogenase"/>
    <property type="match status" value="1"/>
</dbReference>
<dbReference type="OrthoDB" id="9770043at2"/>
<dbReference type="InterPro" id="IPR008979">
    <property type="entry name" value="Galactose-bd-like_sf"/>
</dbReference>
<dbReference type="SUPFAM" id="SSF49265">
    <property type="entry name" value="Fibronectin type III"/>
    <property type="match status" value="1"/>
</dbReference>
<sequence>MIAVAPFALSTPTSAAETLLSQNKPATASSVESATYAAGKAFDGDTATRWASKEGHDPEWVSVDLGATAQITRVVLNWEAAYAKAYQVQTSPDGVTWTSIYTTTAGKGKVEQLTGLSGAGRYVRMYGTKRGTAYGYSLYEFQVYGTAGGTTTPPSAPTNLRTTSVTSTSVTLQWDASTPGSAGPVASYEIDKHGSKAGTVDGNTLTFTVTGLMPNTQYYFSVYALDGQGTISQPSPELPVVTAPSDDTQPPTAPGSLTVTGTTANTVSLSWNASTDNVGVVGYDVYNGAAKAGTSTTTSTTIDGLAPSTTYHFTVKARDAAGNASDASNQVDATTTSGGDTVGEVTQVTTDSDIPWGLTFLPDGSALTAERDTFHVVRITSAGQKTTVGTVPNVSTTNGEGGLLGLAVSRDFAADHWLYVMHTSPSDNRVVRLKYENGALNTASEQVLLTGIVRGRYHNGGRLRFGPDGMLYVAAGDAHQDPNGQNLNSLNGKILRMTPDGKVPADNPFPGKYVWSYGHRNVQGLAFDSKGRLWESELGDSTMDEINLIVKGGNYGWSNCEGTADHNGSCNTPGYIAPVRTFAPTNKNSPSGIAIVNDTIYMAELMGQQLLQMKITGNTLATPKAYFTGSYGRLRTVEPAPDGGLWLTTTNGDKAGTPGQLNNKILHIALK</sequence>
<dbReference type="PROSITE" id="PS50022">
    <property type="entry name" value="FA58C_3"/>
    <property type="match status" value="1"/>
</dbReference>
<accession>A0A5B2WUN0</accession>
<reference evidence="6 7" key="2">
    <citation type="submission" date="2019-09" db="EMBL/GenBank/DDBJ databases">
        <authorList>
            <person name="Jin C."/>
        </authorList>
    </citation>
    <scope>NUCLEOTIDE SEQUENCE [LARGE SCALE GENOMIC DNA]</scope>
    <source>
        <strain evidence="6 7">AN110305</strain>
    </source>
</reference>
<evidence type="ECO:0000259" key="5">
    <source>
        <dbReference type="PROSITE" id="PS50853"/>
    </source>
</evidence>
<dbReference type="SMART" id="SM00060">
    <property type="entry name" value="FN3"/>
    <property type="match status" value="2"/>
</dbReference>
<keyword evidence="2" id="KW-0119">Carbohydrate metabolism</keyword>
<reference evidence="6 7" key="1">
    <citation type="submission" date="2019-09" db="EMBL/GenBank/DDBJ databases">
        <title>Goodfellowia gen. nov., a new genus of the Pseudonocardineae related to Actinoalloteichus, containing Goodfellowia coeruleoviolacea gen. nov., comb. nov. gen. nov., comb. nov.</title>
        <authorList>
            <person name="Labeda D."/>
        </authorList>
    </citation>
    <scope>NUCLEOTIDE SEQUENCE [LARGE SCALE GENOMIC DNA]</scope>
    <source>
        <strain evidence="6 7">AN110305</strain>
    </source>
</reference>
<feature type="domain" description="Fibronectin type-III" evidence="5">
    <location>
        <begin position="156"/>
        <end position="245"/>
    </location>
</feature>
<dbReference type="PRINTS" id="PR00014">
    <property type="entry name" value="FNTYPEIII"/>
</dbReference>
<dbReference type="EMBL" id="VUOB01000063">
    <property type="protein sequence ID" value="KAA2254129.1"/>
    <property type="molecule type" value="Genomic_DNA"/>
</dbReference>
<keyword evidence="1" id="KW-0326">Glycosidase</keyword>
<gene>
    <name evidence="6" type="ORF">F0L68_31295</name>
</gene>
<keyword evidence="1" id="KW-0378">Hydrolase</keyword>
<dbReference type="InterPro" id="IPR013783">
    <property type="entry name" value="Ig-like_fold"/>
</dbReference>
<dbReference type="PANTHER" id="PTHR19328:SF13">
    <property type="entry name" value="HIPL1 PROTEIN"/>
    <property type="match status" value="1"/>
</dbReference>
<dbReference type="InterPro" id="IPR011042">
    <property type="entry name" value="6-blade_b-propeller_TolB-like"/>
</dbReference>
<protein>
    <submittedName>
        <fullName evidence="6">Glucose dehydrogenase</fullName>
    </submittedName>
</protein>
<keyword evidence="7" id="KW-1185">Reference proteome</keyword>
<dbReference type="GO" id="GO:0016798">
    <property type="term" value="F:hydrolase activity, acting on glycosyl bonds"/>
    <property type="evidence" value="ECO:0007669"/>
    <property type="project" value="UniProtKB-KW"/>
</dbReference>
<name>A0A5B2WUN0_9PSEU</name>
<dbReference type="Pfam" id="PF00754">
    <property type="entry name" value="F5_F8_type_C"/>
    <property type="match status" value="1"/>
</dbReference>
<keyword evidence="2" id="KW-0624">Polysaccharide degradation</keyword>
<feature type="region of interest" description="Disordered" evidence="3">
    <location>
        <begin position="241"/>
        <end position="260"/>
    </location>
</feature>
<evidence type="ECO:0000313" key="6">
    <source>
        <dbReference type="EMBL" id="KAA2254129.1"/>
    </source>
</evidence>
<proteinExistence type="predicted"/>
<feature type="region of interest" description="Disordered" evidence="3">
    <location>
        <begin position="324"/>
        <end position="343"/>
    </location>
</feature>
<dbReference type="SUPFAM" id="SSF49785">
    <property type="entry name" value="Galactose-binding domain-like"/>
    <property type="match status" value="1"/>
</dbReference>
<evidence type="ECO:0000256" key="1">
    <source>
        <dbReference type="ARBA" id="ARBA00023295"/>
    </source>
</evidence>
<dbReference type="Pfam" id="PF00041">
    <property type="entry name" value="fn3"/>
    <property type="match status" value="2"/>
</dbReference>
<dbReference type="GO" id="GO:0000272">
    <property type="term" value="P:polysaccharide catabolic process"/>
    <property type="evidence" value="ECO:0007669"/>
    <property type="project" value="UniProtKB-KW"/>
</dbReference>
<dbReference type="Gene3D" id="2.60.40.10">
    <property type="entry name" value="Immunoglobulins"/>
    <property type="match status" value="2"/>
</dbReference>
<comment type="caution">
    <text evidence="6">The sequence shown here is derived from an EMBL/GenBank/DDBJ whole genome shotgun (WGS) entry which is preliminary data.</text>
</comment>
<dbReference type="PANTHER" id="PTHR19328">
    <property type="entry name" value="HEDGEHOG-INTERACTING PROTEIN"/>
    <property type="match status" value="1"/>
</dbReference>
<dbReference type="Proteomes" id="UP000323454">
    <property type="component" value="Unassembled WGS sequence"/>
</dbReference>
<dbReference type="InterPro" id="IPR003961">
    <property type="entry name" value="FN3_dom"/>
</dbReference>
<dbReference type="InterPro" id="IPR036116">
    <property type="entry name" value="FN3_sf"/>
</dbReference>
<evidence type="ECO:0000256" key="3">
    <source>
        <dbReference type="SAM" id="MobiDB-lite"/>
    </source>
</evidence>
<dbReference type="AlphaFoldDB" id="A0A5B2WUN0"/>
<feature type="compositionally biased region" description="Polar residues" evidence="3">
    <location>
        <begin position="245"/>
        <end position="260"/>
    </location>
</feature>
<organism evidence="6 7">
    <name type="scientific">Solihabitans fulvus</name>
    <dbReference type="NCBI Taxonomy" id="1892852"/>
    <lineage>
        <taxon>Bacteria</taxon>
        <taxon>Bacillati</taxon>
        <taxon>Actinomycetota</taxon>
        <taxon>Actinomycetes</taxon>
        <taxon>Pseudonocardiales</taxon>
        <taxon>Pseudonocardiaceae</taxon>
        <taxon>Solihabitans</taxon>
    </lineage>
</organism>
<feature type="domain" description="F5/8 type C" evidence="4">
    <location>
        <begin position="8"/>
        <end position="146"/>
    </location>
</feature>
<evidence type="ECO:0000256" key="2">
    <source>
        <dbReference type="ARBA" id="ARBA00023326"/>
    </source>
</evidence>